<dbReference type="EMBL" id="LANJ01000046">
    <property type="protein sequence ID" value="KKC35407.1"/>
    <property type="molecule type" value="Genomic_DNA"/>
</dbReference>
<dbReference type="InterPro" id="IPR045594">
    <property type="entry name" value="DUF6460"/>
</dbReference>
<dbReference type="STRING" id="1293439.WH87_16920"/>
<gene>
    <name evidence="3" type="ORF">WH87_16920</name>
</gene>
<accession>A0A0F5Q3C1</accession>
<dbReference type="Pfam" id="PF20061">
    <property type="entry name" value="DUF6460"/>
    <property type="match status" value="1"/>
</dbReference>
<evidence type="ECO:0000313" key="4">
    <source>
        <dbReference type="Proteomes" id="UP000033411"/>
    </source>
</evidence>
<comment type="caution">
    <text evidence="3">The sequence shown here is derived from an EMBL/GenBank/DDBJ whole genome shotgun (WGS) entry which is preliminary data.</text>
</comment>
<reference evidence="3 4" key="1">
    <citation type="submission" date="2015-03" db="EMBL/GenBank/DDBJ databases">
        <authorList>
            <person name="Lepp D."/>
            <person name="Hassan Y.I."/>
            <person name="Li X.-Z."/>
            <person name="Zhou T."/>
        </authorList>
    </citation>
    <scope>NUCLEOTIDE SEQUENCE [LARGE SCALE GENOMIC DNA]</scope>
    <source>
        <strain evidence="3 4">E84</strain>
    </source>
</reference>
<dbReference type="AlphaFoldDB" id="A0A0F5Q3C1"/>
<sequence length="84" mass="9208">MLERLLGDKPSGVIIRLVLMSLVVGFLMSVFGVSARDIFEGTLEMFRNVLRDGLGVFGDIGTYIVTGAALVLPIWLILRLTKGR</sequence>
<feature type="transmembrane region" description="Helical" evidence="1">
    <location>
        <begin position="12"/>
        <end position="34"/>
    </location>
</feature>
<keyword evidence="1" id="KW-1133">Transmembrane helix</keyword>
<keyword evidence="4" id="KW-1185">Reference proteome</keyword>
<name>A0A0F5Q3C1_9HYPH</name>
<proteinExistence type="predicted"/>
<evidence type="ECO:0000259" key="2">
    <source>
        <dbReference type="Pfam" id="PF20061"/>
    </source>
</evidence>
<evidence type="ECO:0000313" key="3">
    <source>
        <dbReference type="EMBL" id="KKC35407.1"/>
    </source>
</evidence>
<protein>
    <recommendedName>
        <fullName evidence="2">DUF6460 domain-containing protein</fullName>
    </recommendedName>
</protein>
<organism evidence="3 4">
    <name type="scientific">Devosia epidermidihirudinis</name>
    <dbReference type="NCBI Taxonomy" id="1293439"/>
    <lineage>
        <taxon>Bacteria</taxon>
        <taxon>Pseudomonadati</taxon>
        <taxon>Pseudomonadota</taxon>
        <taxon>Alphaproteobacteria</taxon>
        <taxon>Hyphomicrobiales</taxon>
        <taxon>Devosiaceae</taxon>
        <taxon>Devosia</taxon>
    </lineage>
</organism>
<keyword evidence="1" id="KW-0812">Transmembrane</keyword>
<dbReference type="Proteomes" id="UP000033411">
    <property type="component" value="Unassembled WGS sequence"/>
</dbReference>
<feature type="transmembrane region" description="Helical" evidence="1">
    <location>
        <begin position="54"/>
        <end position="78"/>
    </location>
</feature>
<keyword evidence="1" id="KW-0472">Membrane</keyword>
<dbReference type="PATRIC" id="fig|1293439.3.peg.3451"/>
<feature type="domain" description="DUF6460" evidence="2">
    <location>
        <begin position="49"/>
        <end position="84"/>
    </location>
</feature>
<evidence type="ECO:0000256" key="1">
    <source>
        <dbReference type="SAM" id="Phobius"/>
    </source>
</evidence>